<sequence length="114" mass="12749">MKIIVAFTAAKNPQTGTKEHELSERDRNALAETLEKKAGRGTECERGGVGGGLGRRVVRRHEEAPARGRERGLVHREARGRVFATNLAMAAIENRPKLKKPTEQRMLVFLKQHL</sequence>
<evidence type="ECO:0000313" key="3">
    <source>
        <dbReference type="Proteomes" id="UP000287651"/>
    </source>
</evidence>
<organism evidence="2 3">
    <name type="scientific">Ensete ventricosum</name>
    <name type="common">Abyssinian banana</name>
    <name type="synonym">Musa ensete</name>
    <dbReference type="NCBI Taxonomy" id="4639"/>
    <lineage>
        <taxon>Eukaryota</taxon>
        <taxon>Viridiplantae</taxon>
        <taxon>Streptophyta</taxon>
        <taxon>Embryophyta</taxon>
        <taxon>Tracheophyta</taxon>
        <taxon>Spermatophyta</taxon>
        <taxon>Magnoliopsida</taxon>
        <taxon>Liliopsida</taxon>
        <taxon>Zingiberales</taxon>
        <taxon>Musaceae</taxon>
        <taxon>Ensete</taxon>
    </lineage>
</organism>
<accession>A0A427AZA5</accession>
<evidence type="ECO:0000313" key="2">
    <source>
        <dbReference type="EMBL" id="RRT81447.1"/>
    </source>
</evidence>
<reference evidence="2 3" key="1">
    <citation type="journal article" date="2014" name="Agronomy (Basel)">
        <title>A Draft Genome Sequence for Ensete ventricosum, the Drought-Tolerant Tree Against Hunger.</title>
        <authorList>
            <person name="Harrison J."/>
            <person name="Moore K.A."/>
            <person name="Paszkiewicz K."/>
            <person name="Jones T."/>
            <person name="Grant M."/>
            <person name="Ambacheew D."/>
            <person name="Muzemil S."/>
            <person name="Studholme D.J."/>
        </authorList>
    </citation>
    <scope>NUCLEOTIDE SEQUENCE [LARGE SCALE GENOMIC DNA]</scope>
</reference>
<name>A0A427AZA5_ENSVE</name>
<protein>
    <submittedName>
        <fullName evidence="2">Uncharacterized protein</fullName>
    </submittedName>
</protein>
<comment type="caution">
    <text evidence="2">The sequence shown here is derived from an EMBL/GenBank/DDBJ whole genome shotgun (WGS) entry which is preliminary data.</text>
</comment>
<feature type="compositionally biased region" description="Basic and acidic residues" evidence="1">
    <location>
        <begin position="60"/>
        <end position="73"/>
    </location>
</feature>
<dbReference type="AlphaFoldDB" id="A0A427AZA5"/>
<feature type="compositionally biased region" description="Basic and acidic residues" evidence="1">
    <location>
        <begin position="35"/>
        <end position="46"/>
    </location>
</feature>
<dbReference type="Proteomes" id="UP000287651">
    <property type="component" value="Unassembled WGS sequence"/>
</dbReference>
<feature type="region of interest" description="Disordered" evidence="1">
    <location>
        <begin position="35"/>
        <end position="73"/>
    </location>
</feature>
<gene>
    <name evidence="2" type="ORF">B296_00022003</name>
</gene>
<evidence type="ECO:0000256" key="1">
    <source>
        <dbReference type="SAM" id="MobiDB-lite"/>
    </source>
</evidence>
<dbReference type="EMBL" id="AMZH03000909">
    <property type="protein sequence ID" value="RRT81447.1"/>
    <property type="molecule type" value="Genomic_DNA"/>
</dbReference>
<proteinExistence type="predicted"/>